<accession>A0A7R7XJ42</accession>
<name>A0A7R7XJ42_9EURO</name>
<dbReference type="EMBL" id="AP024445">
    <property type="protein sequence ID" value="BCS21903.1"/>
    <property type="molecule type" value="Genomic_DNA"/>
</dbReference>
<organism evidence="1 2">
    <name type="scientific">Aspergillus puulaauensis</name>
    <dbReference type="NCBI Taxonomy" id="1220207"/>
    <lineage>
        <taxon>Eukaryota</taxon>
        <taxon>Fungi</taxon>
        <taxon>Dikarya</taxon>
        <taxon>Ascomycota</taxon>
        <taxon>Pezizomycotina</taxon>
        <taxon>Eurotiomycetes</taxon>
        <taxon>Eurotiomycetidae</taxon>
        <taxon>Eurotiales</taxon>
        <taxon>Aspergillaceae</taxon>
        <taxon>Aspergillus</taxon>
    </lineage>
</organism>
<evidence type="ECO:0000313" key="2">
    <source>
        <dbReference type="Proteomes" id="UP000654913"/>
    </source>
</evidence>
<protein>
    <submittedName>
        <fullName evidence="1">Uncharacterized protein</fullName>
    </submittedName>
</protein>
<evidence type="ECO:0000313" key="1">
    <source>
        <dbReference type="EMBL" id="BCS21903.1"/>
    </source>
</evidence>
<reference evidence="1" key="1">
    <citation type="submission" date="2021-01" db="EMBL/GenBank/DDBJ databases">
        <authorList>
            <consortium name="Aspergillus puulaauensis MK2 genome sequencing consortium"/>
            <person name="Kazuki M."/>
            <person name="Futagami T."/>
        </authorList>
    </citation>
    <scope>NUCLEOTIDE SEQUENCE</scope>
    <source>
        <strain evidence="1">MK2</strain>
    </source>
</reference>
<sequence length="96" mass="10953">MPVSNTLSITDRPGFLWRPEIVNRRLQLGDIGICPCAEASPLGLAITRITHQLANYQNYRNLLYYPDKRGQDEDQKKTPSYRTVFTAFNGLILTQP</sequence>
<dbReference type="AlphaFoldDB" id="A0A7R7XJ42"/>
<gene>
    <name evidence="1" type="ORF">APUU_30128A</name>
</gene>
<dbReference type="RefSeq" id="XP_041554097.1">
    <property type="nucleotide sequence ID" value="XM_041701187.1"/>
</dbReference>
<keyword evidence="2" id="KW-1185">Reference proteome</keyword>
<reference evidence="1" key="2">
    <citation type="submission" date="2021-02" db="EMBL/GenBank/DDBJ databases">
        <title>Aspergillus puulaauensis MK2 genome sequence.</title>
        <authorList>
            <person name="Futagami T."/>
            <person name="Mori K."/>
            <person name="Kadooka C."/>
            <person name="Tanaka T."/>
        </authorList>
    </citation>
    <scope>NUCLEOTIDE SEQUENCE</scope>
    <source>
        <strain evidence="1">MK2</strain>
    </source>
</reference>
<dbReference type="KEGG" id="apuu:APUU_30128A"/>
<proteinExistence type="predicted"/>
<dbReference type="Proteomes" id="UP000654913">
    <property type="component" value="Chromosome 3"/>
</dbReference>
<dbReference type="GeneID" id="64971908"/>